<dbReference type="PANTHER" id="PTHR43308:SF5">
    <property type="entry name" value="S-LAYER PROTEIN _ PEPTIDOGLYCAN ENDO-BETA-N-ACETYLGLUCOSAMINIDASE"/>
    <property type="match status" value="1"/>
</dbReference>
<feature type="domain" description="SLH" evidence="1">
    <location>
        <begin position="374"/>
        <end position="437"/>
    </location>
</feature>
<evidence type="ECO:0000313" key="3">
    <source>
        <dbReference type="Proteomes" id="UP000093309"/>
    </source>
</evidence>
<protein>
    <recommendedName>
        <fullName evidence="1">SLH domain-containing protein</fullName>
    </recommendedName>
</protein>
<accession>A0A1C1A712</accession>
<dbReference type="Proteomes" id="UP000093309">
    <property type="component" value="Unassembled WGS sequence"/>
</dbReference>
<dbReference type="Pfam" id="PF00395">
    <property type="entry name" value="SLH"/>
    <property type="match status" value="3"/>
</dbReference>
<feature type="domain" description="SLH" evidence="1">
    <location>
        <begin position="441"/>
        <end position="501"/>
    </location>
</feature>
<sequence>MPQLLVRGSYSENNNHPVTFKVNGGSATSSIAIAFQAGANITNVILTATVASPPSNGGGGGGGSVIILPPKKSNQVTPIDSKANPVEVDTSKNVVKSSKDAEGHVTNSVTQDGAALTSALKKAASQDNHGDAPIVYITFDNPSGEAVMFNISASVLAEAAITAPSAIISLQTNDGEYSLPLSIIDYAMLVKNLGTSSENISIQVYISPVHADINTKIRANAQGISSSQLGSAFDFSVKAVGNGKTVELNSFGSTYVARTIVLTTPVDGTHATVVLYDPVTGQFSFVPALFGKQSDGSTKVTFKRNGNSIYTVLSSTKTFDDVSEHWAKSDIELMANKLIVNGVTDSKFAPESNITRAEFTALLVRALGLIPDTASATFIDVKSSDWFAGSIGAAVQAKLVSGFEDGSFQPNAPITREQMAVMVAKALGAAGKTVEGQAALLSKFNDNSQISDWAKVSVAQSVKAGIISGMTDSTFVPTANASRAQAVVMLKRLLQYAQFIN</sequence>
<evidence type="ECO:0000313" key="2">
    <source>
        <dbReference type="EMBL" id="OCT16344.1"/>
    </source>
</evidence>
<organism evidence="2 3">
    <name type="scientific">Paenibacillus pectinilyticus</name>
    <dbReference type="NCBI Taxonomy" id="512399"/>
    <lineage>
        <taxon>Bacteria</taxon>
        <taxon>Bacillati</taxon>
        <taxon>Bacillota</taxon>
        <taxon>Bacilli</taxon>
        <taxon>Bacillales</taxon>
        <taxon>Paenibacillaceae</taxon>
        <taxon>Paenibacillus</taxon>
    </lineage>
</organism>
<dbReference type="InterPro" id="IPR051465">
    <property type="entry name" value="Cell_Envelope_Struct_Comp"/>
</dbReference>
<evidence type="ECO:0000259" key="1">
    <source>
        <dbReference type="PROSITE" id="PS51272"/>
    </source>
</evidence>
<gene>
    <name evidence="2" type="ORF">A8709_02625</name>
</gene>
<comment type="caution">
    <text evidence="2">The sequence shown here is derived from an EMBL/GenBank/DDBJ whole genome shotgun (WGS) entry which is preliminary data.</text>
</comment>
<dbReference type="PROSITE" id="PS51272">
    <property type="entry name" value="SLH"/>
    <property type="match status" value="3"/>
</dbReference>
<keyword evidence="3" id="KW-1185">Reference proteome</keyword>
<dbReference type="AlphaFoldDB" id="A0A1C1A712"/>
<reference evidence="3" key="1">
    <citation type="submission" date="2016-05" db="EMBL/GenBank/DDBJ databases">
        <title>Paenibacillus oryzae. sp. nov., isolated from the rice root.</title>
        <authorList>
            <person name="Zhang J."/>
            <person name="Zhang X."/>
        </authorList>
    </citation>
    <scope>NUCLEOTIDE SEQUENCE [LARGE SCALE GENOMIC DNA]</scope>
    <source>
        <strain evidence="3">KCTC13222</strain>
    </source>
</reference>
<dbReference type="EMBL" id="LYPC01000011">
    <property type="protein sequence ID" value="OCT16344.1"/>
    <property type="molecule type" value="Genomic_DNA"/>
</dbReference>
<dbReference type="STRING" id="512399.A8709_02625"/>
<dbReference type="PANTHER" id="PTHR43308">
    <property type="entry name" value="OUTER MEMBRANE PROTEIN ALPHA-RELATED"/>
    <property type="match status" value="1"/>
</dbReference>
<dbReference type="InterPro" id="IPR001119">
    <property type="entry name" value="SLH_dom"/>
</dbReference>
<name>A0A1C1A712_9BACL</name>
<feature type="domain" description="SLH" evidence="1">
    <location>
        <begin position="314"/>
        <end position="373"/>
    </location>
</feature>
<proteinExistence type="predicted"/>